<name>A0A7J7LSD7_9MAGN</name>
<reference evidence="1 2" key="1">
    <citation type="journal article" date="2020" name="IScience">
        <title>Genome Sequencing of the Endangered Kingdonia uniflora (Circaeasteraceae, Ranunculales) Reveals Potential Mechanisms of Evolutionary Specialization.</title>
        <authorList>
            <person name="Sun Y."/>
            <person name="Deng T."/>
            <person name="Zhang A."/>
            <person name="Moore M.J."/>
            <person name="Landis J.B."/>
            <person name="Lin N."/>
            <person name="Zhang H."/>
            <person name="Zhang X."/>
            <person name="Huang J."/>
            <person name="Zhang X."/>
            <person name="Sun H."/>
            <person name="Wang H."/>
        </authorList>
    </citation>
    <scope>NUCLEOTIDE SEQUENCE [LARGE SCALE GENOMIC DNA]</scope>
    <source>
        <strain evidence="1">TB1705</strain>
        <tissue evidence="1">Leaf</tissue>
    </source>
</reference>
<dbReference type="AlphaFoldDB" id="A0A7J7LSD7"/>
<evidence type="ECO:0000313" key="2">
    <source>
        <dbReference type="Proteomes" id="UP000541444"/>
    </source>
</evidence>
<keyword evidence="2" id="KW-1185">Reference proteome</keyword>
<dbReference type="Proteomes" id="UP000541444">
    <property type="component" value="Unassembled WGS sequence"/>
</dbReference>
<dbReference type="OrthoDB" id="66546at2759"/>
<comment type="caution">
    <text evidence="1">The sequence shown here is derived from an EMBL/GenBank/DDBJ whole genome shotgun (WGS) entry which is preliminary data.</text>
</comment>
<gene>
    <name evidence="1" type="ORF">GIB67_032583</name>
</gene>
<sequence>MAGNWEDGFDKGGRKAVVPKSLVNKIQSVFFEGLPFGASVSKIRTDEFHLVRAVLQMLQVGRNFLQEGRHVLEITSDVKGICEFCIFLAELLKWLRCLALKEQMNKLDSSTTGTPTLLGFANALSNLCSGAEDLLDLVHKAIPCGYFNNESLFPACDVAVHILNFLYKKLDED</sequence>
<protein>
    <submittedName>
        <fullName evidence="1">Uncharacterized protein</fullName>
    </submittedName>
</protein>
<dbReference type="EMBL" id="JACGCM010002063">
    <property type="protein sequence ID" value="KAF6145460.1"/>
    <property type="molecule type" value="Genomic_DNA"/>
</dbReference>
<accession>A0A7J7LSD7</accession>
<evidence type="ECO:0000313" key="1">
    <source>
        <dbReference type="EMBL" id="KAF6145460.1"/>
    </source>
</evidence>
<proteinExistence type="predicted"/>
<organism evidence="1 2">
    <name type="scientific">Kingdonia uniflora</name>
    <dbReference type="NCBI Taxonomy" id="39325"/>
    <lineage>
        <taxon>Eukaryota</taxon>
        <taxon>Viridiplantae</taxon>
        <taxon>Streptophyta</taxon>
        <taxon>Embryophyta</taxon>
        <taxon>Tracheophyta</taxon>
        <taxon>Spermatophyta</taxon>
        <taxon>Magnoliopsida</taxon>
        <taxon>Ranunculales</taxon>
        <taxon>Circaeasteraceae</taxon>
        <taxon>Kingdonia</taxon>
    </lineage>
</organism>